<evidence type="ECO:0000313" key="1">
    <source>
        <dbReference type="EMBL" id="MCI50955.1"/>
    </source>
</evidence>
<feature type="non-terminal residue" evidence="1">
    <location>
        <position position="43"/>
    </location>
</feature>
<sequence>MDWCLNRHKLDVLFPAQRAHSCCATHSFIAAGQFSFCHLRNAQ</sequence>
<dbReference type="EMBL" id="LXQA010424648">
    <property type="protein sequence ID" value="MCI50955.1"/>
    <property type="molecule type" value="Genomic_DNA"/>
</dbReference>
<name>A0A392SSD6_9FABA</name>
<proteinExistence type="predicted"/>
<comment type="caution">
    <text evidence="1">The sequence shown here is derived from an EMBL/GenBank/DDBJ whole genome shotgun (WGS) entry which is preliminary data.</text>
</comment>
<keyword evidence="2" id="KW-1185">Reference proteome</keyword>
<evidence type="ECO:0000313" key="2">
    <source>
        <dbReference type="Proteomes" id="UP000265520"/>
    </source>
</evidence>
<dbReference type="Proteomes" id="UP000265520">
    <property type="component" value="Unassembled WGS sequence"/>
</dbReference>
<dbReference type="AlphaFoldDB" id="A0A392SSD6"/>
<protein>
    <submittedName>
        <fullName evidence="1">Uncharacterized protein</fullName>
    </submittedName>
</protein>
<organism evidence="1 2">
    <name type="scientific">Trifolium medium</name>
    <dbReference type="NCBI Taxonomy" id="97028"/>
    <lineage>
        <taxon>Eukaryota</taxon>
        <taxon>Viridiplantae</taxon>
        <taxon>Streptophyta</taxon>
        <taxon>Embryophyta</taxon>
        <taxon>Tracheophyta</taxon>
        <taxon>Spermatophyta</taxon>
        <taxon>Magnoliopsida</taxon>
        <taxon>eudicotyledons</taxon>
        <taxon>Gunneridae</taxon>
        <taxon>Pentapetalae</taxon>
        <taxon>rosids</taxon>
        <taxon>fabids</taxon>
        <taxon>Fabales</taxon>
        <taxon>Fabaceae</taxon>
        <taxon>Papilionoideae</taxon>
        <taxon>50 kb inversion clade</taxon>
        <taxon>NPAAA clade</taxon>
        <taxon>Hologalegina</taxon>
        <taxon>IRL clade</taxon>
        <taxon>Trifolieae</taxon>
        <taxon>Trifolium</taxon>
    </lineage>
</organism>
<accession>A0A392SSD6</accession>
<reference evidence="1 2" key="1">
    <citation type="journal article" date="2018" name="Front. Plant Sci.">
        <title>Red Clover (Trifolium pratense) and Zigzag Clover (T. medium) - A Picture of Genomic Similarities and Differences.</title>
        <authorList>
            <person name="Dluhosova J."/>
            <person name="Istvanek J."/>
            <person name="Nedelnik J."/>
            <person name="Repkova J."/>
        </authorList>
    </citation>
    <scope>NUCLEOTIDE SEQUENCE [LARGE SCALE GENOMIC DNA]</scope>
    <source>
        <strain evidence="2">cv. 10/8</strain>
        <tissue evidence="1">Leaf</tissue>
    </source>
</reference>